<dbReference type="SUPFAM" id="SSF49464">
    <property type="entry name" value="Carboxypeptidase regulatory domain-like"/>
    <property type="match status" value="1"/>
</dbReference>
<feature type="transmembrane region" description="Helical" evidence="17">
    <location>
        <begin position="20"/>
        <end position="40"/>
    </location>
</feature>
<feature type="transmembrane region" description="Helical" evidence="17">
    <location>
        <begin position="249"/>
        <end position="267"/>
    </location>
</feature>
<evidence type="ECO:0000256" key="8">
    <source>
        <dbReference type="ARBA" id="ARBA00022679"/>
    </source>
</evidence>
<accession>A0A1N5VD11</accession>
<keyword evidence="9 17" id="KW-0812">Transmembrane</keyword>
<feature type="transmembrane region" description="Helical" evidence="17">
    <location>
        <begin position="274"/>
        <end position="295"/>
    </location>
</feature>
<evidence type="ECO:0000256" key="6">
    <source>
        <dbReference type="ARBA" id="ARBA00012602"/>
    </source>
</evidence>
<evidence type="ECO:0000256" key="11">
    <source>
        <dbReference type="ARBA" id="ARBA00022842"/>
    </source>
</evidence>
<evidence type="ECO:0000256" key="5">
    <source>
        <dbReference type="ARBA" id="ARBA00010810"/>
    </source>
</evidence>
<keyword evidence="8 18" id="KW-0808">Transferase</keyword>
<dbReference type="RefSeq" id="WP_148689937.1">
    <property type="nucleotide sequence ID" value="NZ_LT671858.1"/>
</dbReference>
<feature type="transmembrane region" description="Helical" evidence="17">
    <location>
        <begin position="329"/>
        <end position="350"/>
    </location>
</feature>
<evidence type="ECO:0000256" key="7">
    <source>
        <dbReference type="ARBA" id="ARBA00022676"/>
    </source>
</evidence>
<feature type="transmembrane region" description="Helical" evidence="17">
    <location>
        <begin position="301"/>
        <end position="322"/>
    </location>
</feature>
<dbReference type="GO" id="GO:0046872">
    <property type="term" value="F:metal ion binding"/>
    <property type="evidence" value="ECO:0007669"/>
    <property type="project" value="UniProtKB-KW"/>
</dbReference>
<keyword evidence="10" id="KW-0479">Metal-binding</keyword>
<evidence type="ECO:0000256" key="17">
    <source>
        <dbReference type="SAM" id="Phobius"/>
    </source>
</evidence>
<evidence type="ECO:0000256" key="12">
    <source>
        <dbReference type="ARBA" id="ARBA00022989"/>
    </source>
</evidence>
<comment type="similarity">
    <text evidence="5">Belongs to the STT3 family.</text>
</comment>
<protein>
    <recommendedName>
        <fullName evidence="6">dolichyl-phosphooligosaccharide-protein glycotransferase</fullName>
        <ecNumber evidence="6">2.4.99.21</ecNumber>
    </recommendedName>
    <alternativeName>
        <fullName evidence="15">Oligosaccharyl transferase</fullName>
    </alternativeName>
</protein>
<dbReference type="GeneID" id="41588570"/>
<dbReference type="GO" id="GO:0005886">
    <property type="term" value="C:plasma membrane"/>
    <property type="evidence" value="ECO:0007669"/>
    <property type="project" value="UniProtKB-SubCell"/>
</dbReference>
<feature type="transmembrane region" description="Helical" evidence="17">
    <location>
        <begin position="385"/>
        <end position="409"/>
    </location>
</feature>
<keyword evidence="7" id="KW-0328">Glycosyltransferase</keyword>
<gene>
    <name evidence="18" type="ORF">CSP5_1323</name>
</gene>
<feature type="transmembrane region" description="Helical" evidence="17">
    <location>
        <begin position="225"/>
        <end position="243"/>
    </location>
</feature>
<dbReference type="EC" id="2.4.99.21" evidence="6"/>
<comment type="subcellular location">
    <subcellularLocation>
        <location evidence="3">Cell membrane</location>
        <topology evidence="3">Multi-pass membrane protein</topology>
    </subcellularLocation>
</comment>
<dbReference type="InterPro" id="IPR003674">
    <property type="entry name" value="Oligo_trans_STT3"/>
</dbReference>
<evidence type="ECO:0000256" key="15">
    <source>
        <dbReference type="ARBA" id="ARBA00030679"/>
    </source>
</evidence>
<feature type="transmembrane region" description="Helical" evidence="17">
    <location>
        <begin position="93"/>
        <end position="111"/>
    </location>
</feature>
<sequence length="2095" mass="228867">MELQEIESIKKFKGWFSRNWEFAGVLLLFSLYMFLSNYYMWGQSFLNGYANFSGGSDPYFNYYIIIHILTTHVSLLHTSGLNYPIGSGDPRPLFFHWMIAFVATITAPILGGALHAAYYSFMEFDAVFGALLIIPVYLLGKSILGKKAGMIGAVLYTLMPSNLTSGILSDGRMHTPELIFAFFAIYFFERAVHYANKNRIIEGSLLKVNNYYSSIINYVKSNKKTTFYALFAGASYGALMLSWQGHAYILAIITIYVVAQLLINLFLSRNTGYLLYISIIFVFLSFAMGGYYYYAANNAPAIWYVPPLLIGVGMIFIAALIGIVGRKPWIIAIPVLVLTVSAFIGGMYFLSPHIYTEIISGEGYFIKTKLYSTIAEAQAPALGQYIGGFGVAQFVVGIGGFMFIIYKFIKEKTDSLAFLIIFSTVSIYMSFTAARFNITASPAYAIMGGALLYYFADILKLSNVKDDTRTKKAFRKRSGIKGDISWLQAVMVIIVVFGILIPSGLGVMSAAVPVNSATGVNHQVYSALPSFAKPPTYLANESAYFGTTGSQITNSSSPLSLSMAWLAEQQANLSLADKPAYVNWWDYGFQELYQGNHPTVADDFQQAYQVAGQILLSTNESQIVALFSSRLMQASLDNSSGKFSPALQSVLSQYFNNSEITLLQNIYKNPMNYKQWIADNSTIYGKFNTSITSANAYYALEKGQLASKLSLPNLINFYQELQQATGWSIQYIQVDHTLFPLSATNTGTFYAPAYLTDTPAYSTSSGAIVPYEYYQIYAVTTNGTFPLNETPVTATVTSYELGYTPAFYNTTIYKALVGLPPSAVGQTNGIPGLSYGSSRYTMEPAFNMSNFEICYEGVPYNPYTNYSSHPNDFSIISLQKAYSLEHSGKGTAFIFPGLSSIIQSSDPILRYFPGAIVEGQVKTPSGIPLPGIRVTEYDQYNIPHSTVLTNKNGFYNITVLPGNDTLIYSYGALNKEFLEGQNFLTAKKVVISRAMAERKVIGINETTGLPNYYIQKNIVTAPTSASGSVTIEKPKSSGYTSTKINSGKVKISNSTSGQVFLAPIVNGNYKFVNIPIGTYNVSVISNNSVYKNVNTISISNGSSTSKNLLVYENRLNINVQSGGKPVSYAAVMVGNKKLLTNSSGEAYVALDSGTYRINASLGNLVSGINDVSFTSLNTTKSITLNLQLGVNLTVLLKGPIVNGNLSLLENGDLSTYTNLTNIGSNEFRGMVSPGYYTIYKTSGNYVAFGSYNINETTVIKISFAKGYATSIINNNLNLSKYSGSIGVIYGNNVLQYEGTTLKNVTFILPAENNYGIYETLSRAGKNYYASIVEPISVSQNIYLSPQNATVEKVEIFNPAISASFNSLSALNSGISIFKLAKQPFEAANVSGGYASIYTQTSSLSNFELKVYGDGYFASSYKLTPSVAIALNVNLKSVTLNFKPVMSSSPLNGEINIGGTTSQTSQIINGTAKLTLPSGSYVFKVNGGNMFVFNYTNSFTVGAINESLNISFKPEVSLSIVNVNTAYIYGKSGKLITNPTEILPGNYTVYSISRSMKSSIQEVDITQNTSISATLMQSYNLSILNNLNGKVSLTLIFNGEKIVMPGLKNLLPAGSYNVNLTSHLITNSGEYVLTGNKNIQLNAPTSLTLSIKNETFSTDVMGKLSVSSGSNSGFFVNIYRNGSLVDKTTTSNKGNFSVDLQNGNYTYYTYSSQYMMAGTGIITVNPFINRENITVTASNAHFISLFTYVSGVEKATTVNVTLNKELFRVTSNGYPLILPSENYSFSSYISRNVTVNGYSTSYLYQTSKSVFTNTTKDINLMLSKVLIGNITVSQNTISKTSEYNTVTYYITLKNHLNSMENITLSSGSSSWAMKFNKTTINNLPINGSVKLQLVLNNTAMVPDGINRVPIEIKYSGGQSQDFVKVNITKYANFEIQQIYTAPGYNNGTSVLSYKLINTGNTADNISLSMNSTSIQTLVHDSWNVSFQYNGKTISYIALNYSQTKVINVVFKPGKVPSPSFDITINANLTNTNVVRYVNIHYTSPDAPGITVYSKGPGIISNYTGDPFVTVEYGIIIIAIAVIGGIAGVAIRGRKRK</sequence>
<evidence type="ECO:0000256" key="14">
    <source>
        <dbReference type="ARBA" id="ARBA00023211"/>
    </source>
</evidence>
<evidence type="ECO:0000256" key="3">
    <source>
        <dbReference type="ARBA" id="ARBA00004651"/>
    </source>
</evidence>
<keyword evidence="12 17" id="KW-1133">Transmembrane helix</keyword>
<feature type="transmembrane region" description="Helical" evidence="17">
    <location>
        <begin position="60"/>
        <end position="81"/>
    </location>
</feature>
<comment type="cofactor">
    <cofactor evidence="1">
        <name>Mn(2+)</name>
        <dbReference type="ChEBI" id="CHEBI:29035"/>
    </cofactor>
</comment>
<proteinExistence type="inferred from homology"/>
<dbReference type="Gene3D" id="3.40.50.12610">
    <property type="match status" value="1"/>
</dbReference>
<evidence type="ECO:0000256" key="4">
    <source>
        <dbReference type="ARBA" id="ARBA00004922"/>
    </source>
</evidence>
<keyword evidence="11" id="KW-0460">Magnesium</keyword>
<feature type="transmembrane region" description="Helical" evidence="17">
    <location>
        <begin position="2071"/>
        <end position="2089"/>
    </location>
</feature>
<comment type="pathway">
    <text evidence="4">Protein modification; protein glycosylation.</text>
</comment>
<organism evidence="18 19">
    <name type="scientific">Cuniculiplasma divulgatum</name>
    <dbReference type="NCBI Taxonomy" id="1673428"/>
    <lineage>
        <taxon>Archaea</taxon>
        <taxon>Methanobacteriati</taxon>
        <taxon>Thermoplasmatota</taxon>
        <taxon>Thermoplasmata</taxon>
        <taxon>Thermoplasmatales</taxon>
        <taxon>Cuniculiplasmataceae</taxon>
        <taxon>Cuniculiplasma</taxon>
    </lineage>
</organism>
<dbReference type="GO" id="GO:0004576">
    <property type="term" value="F:oligosaccharyl transferase activity"/>
    <property type="evidence" value="ECO:0007669"/>
    <property type="project" value="InterPro"/>
</dbReference>
<comment type="catalytic activity">
    <reaction evidence="16">
        <text>an archaeal dolichyl phosphooligosaccharide + [protein]-L-asparagine = an archaeal dolichyl phosphate + a glycoprotein with the oligosaccharide chain attached by N-beta-D-glycosyl linkage to a protein L-asparagine.</text>
        <dbReference type="EC" id="2.4.99.21"/>
    </reaction>
</comment>
<comment type="cofactor">
    <cofactor evidence="2">
        <name>Mg(2+)</name>
        <dbReference type="ChEBI" id="CHEBI:18420"/>
    </cofactor>
</comment>
<feature type="transmembrane region" description="Helical" evidence="17">
    <location>
        <begin position="484"/>
        <end position="505"/>
    </location>
</feature>
<evidence type="ECO:0000256" key="16">
    <source>
        <dbReference type="ARBA" id="ARBA00034066"/>
    </source>
</evidence>
<dbReference type="InterPro" id="IPR008969">
    <property type="entry name" value="CarboxyPept-like_regulatory"/>
</dbReference>
<dbReference type="Proteomes" id="UP000195607">
    <property type="component" value="Chromosome I"/>
</dbReference>
<evidence type="ECO:0000256" key="2">
    <source>
        <dbReference type="ARBA" id="ARBA00001946"/>
    </source>
</evidence>
<keyword evidence="13 17" id="KW-0472">Membrane</keyword>
<feature type="transmembrane region" description="Helical" evidence="17">
    <location>
        <begin position="117"/>
        <end position="140"/>
    </location>
</feature>
<feature type="transmembrane region" description="Helical" evidence="17">
    <location>
        <begin position="416"/>
        <end position="438"/>
    </location>
</feature>
<evidence type="ECO:0000313" key="18">
    <source>
        <dbReference type="EMBL" id="SIM70570.1"/>
    </source>
</evidence>
<evidence type="ECO:0000256" key="13">
    <source>
        <dbReference type="ARBA" id="ARBA00023136"/>
    </source>
</evidence>
<dbReference type="PANTHER" id="PTHR13872">
    <property type="entry name" value="DOLICHYL-DIPHOSPHOOLIGOSACCHARIDE--PROTEIN GLYCOSYLTRANSFERASE SUBUNIT"/>
    <property type="match status" value="1"/>
</dbReference>
<evidence type="ECO:0000256" key="9">
    <source>
        <dbReference type="ARBA" id="ARBA00022692"/>
    </source>
</evidence>
<reference evidence="18 19" key="1">
    <citation type="submission" date="2016-04" db="EMBL/GenBank/DDBJ databases">
        <authorList>
            <person name="Evans L.H."/>
            <person name="Alamgir A."/>
            <person name="Owens N."/>
            <person name="Weber N.D."/>
            <person name="Virtaneva K."/>
            <person name="Barbian K."/>
            <person name="Babar A."/>
            <person name="Rosenke K."/>
        </authorList>
    </citation>
    <scope>NUCLEOTIDE SEQUENCE [LARGE SCALE GENOMIC DNA]</scope>
    <source>
        <strain evidence="19">S5(T) (JCM 30642 \VKM B-2941)</strain>
    </source>
</reference>
<keyword evidence="14" id="KW-0464">Manganese</keyword>
<name>A0A1N5VD11_9ARCH</name>
<evidence type="ECO:0000256" key="1">
    <source>
        <dbReference type="ARBA" id="ARBA00001936"/>
    </source>
</evidence>
<dbReference type="EMBL" id="LT671858">
    <property type="protein sequence ID" value="SIM70570.1"/>
    <property type="molecule type" value="Genomic_DNA"/>
</dbReference>
<dbReference type="PANTHER" id="PTHR13872:SF1">
    <property type="entry name" value="DOLICHYL-DIPHOSPHOOLIGOSACCHARIDE--PROTEIN GLYCOSYLTRANSFERASE SUBUNIT STT3B"/>
    <property type="match status" value="1"/>
</dbReference>
<dbReference type="UniPathway" id="UPA00378"/>
<feature type="transmembrane region" description="Helical" evidence="17">
    <location>
        <begin position="444"/>
        <end position="463"/>
    </location>
</feature>
<evidence type="ECO:0000313" key="19">
    <source>
        <dbReference type="Proteomes" id="UP000195607"/>
    </source>
</evidence>
<evidence type="ECO:0000256" key="10">
    <source>
        <dbReference type="ARBA" id="ARBA00022723"/>
    </source>
</evidence>